<dbReference type="AlphaFoldDB" id="A8HXS5"/>
<evidence type="ECO:0000313" key="7">
    <source>
        <dbReference type="EMBL" id="BAF87532.1"/>
    </source>
</evidence>
<evidence type="ECO:0000256" key="5">
    <source>
        <dbReference type="ARBA" id="ARBA00022807"/>
    </source>
</evidence>
<dbReference type="SUPFAM" id="SSF53182">
    <property type="entry name" value="Pyrrolidone carboxyl peptidase (pyroglutamate aminopeptidase)"/>
    <property type="match status" value="1"/>
</dbReference>
<dbReference type="HOGENOM" id="CLU_043960_4_1_5"/>
<dbReference type="Pfam" id="PF01470">
    <property type="entry name" value="Peptidase_C15"/>
    <property type="match status" value="1"/>
</dbReference>
<dbReference type="PANTHER" id="PTHR23402:SF1">
    <property type="entry name" value="PYROGLUTAMYL-PEPTIDASE I"/>
    <property type="match status" value="1"/>
</dbReference>
<feature type="active site" evidence="6">
    <location>
        <position position="146"/>
    </location>
</feature>
<dbReference type="PANTHER" id="PTHR23402">
    <property type="entry name" value="PROTEASE FAMILY C15 PYROGLUTAMYL-PEPTIDASE I-RELATED"/>
    <property type="match status" value="1"/>
</dbReference>
<dbReference type="GO" id="GO:0006508">
    <property type="term" value="P:proteolysis"/>
    <property type="evidence" value="ECO:0007669"/>
    <property type="project" value="UniProtKB-KW"/>
</dbReference>
<evidence type="ECO:0000256" key="3">
    <source>
        <dbReference type="ARBA" id="ARBA00022670"/>
    </source>
</evidence>
<dbReference type="InterPro" id="IPR033694">
    <property type="entry name" value="PGPEP1_Cys_AS"/>
</dbReference>
<reference evidence="7 8" key="3">
    <citation type="journal article" date="2008" name="BMC Genomics">
        <title>The genome of the versatile nitrogen fixer Azorhizobium caulinodans ORS571.</title>
        <authorList>
            <person name="Lee KB."/>
            <person name="Backer P.D."/>
            <person name="Aono T."/>
            <person name="Liu CT."/>
            <person name="Suzuki S."/>
            <person name="Suzuki T."/>
            <person name="Kaneko T."/>
            <person name="Yamada M."/>
            <person name="Tabata S."/>
            <person name="Kupfer D.M."/>
            <person name="Najar F.Z."/>
            <person name="Wiley G.B."/>
            <person name="Roe B."/>
            <person name="Binnewies T.T."/>
            <person name="Ussery D.W."/>
            <person name="D'Haeze W."/>
            <person name="Herder J.D."/>
            <person name="Gevers D."/>
            <person name="Vereecke D."/>
            <person name="Holsters M."/>
            <person name="Oyaizu H."/>
        </authorList>
    </citation>
    <scope>NUCLEOTIDE SEQUENCE [LARGE SCALE GENOMIC DNA]</scope>
    <source>
        <strain evidence="8">ATCC 43989 / DSM 5975 / JCM 20966 / LMG 6465 / NBRC 14845 / NCIMB 13405 / ORS 571</strain>
    </source>
</reference>
<dbReference type="EC" id="3.4.19.3" evidence="6"/>
<gene>
    <name evidence="7" type="ordered locus">AZC_1534</name>
</gene>
<keyword evidence="5" id="KW-0788">Thiol protease</keyword>
<keyword evidence="3" id="KW-0645">Protease</keyword>
<name>A8HXS5_AZOC5</name>
<reference evidence="7 8" key="4">
    <citation type="journal article" date="2009" name="Appl. Environ. Microbiol.">
        <title>Comparative genome-wide transcriptional profiling of Azorhizobium caulinodans ORS571 grown under free-living and symbiotic conditions.</title>
        <authorList>
            <person name="Tsukada S."/>
            <person name="Aono T."/>
            <person name="Akiba N."/>
            <person name="Lee KB."/>
            <person name="Liu CT."/>
            <person name="Toyazaki H."/>
            <person name="Oyaizu H."/>
        </authorList>
    </citation>
    <scope>NUCLEOTIDE SEQUENCE [LARGE SCALE GENOMIC DNA]</scope>
    <source>
        <strain evidence="8">ATCC 43989 / DSM 5975 / JCM 20966 / LMG 6465 / NBRC 14845 / NCIMB 13405 / ORS 571</strain>
    </source>
</reference>
<dbReference type="InterPro" id="IPR000816">
    <property type="entry name" value="Peptidase_C15"/>
</dbReference>
<dbReference type="STRING" id="438753.AZC_1534"/>
<dbReference type="EMBL" id="AP009384">
    <property type="protein sequence ID" value="BAF87532.1"/>
    <property type="molecule type" value="Genomic_DNA"/>
</dbReference>
<dbReference type="InterPro" id="IPR016125">
    <property type="entry name" value="Peptidase_C15-like"/>
</dbReference>
<reference evidence="8" key="2">
    <citation type="submission" date="2007-04" db="EMBL/GenBank/DDBJ databases">
        <title>Complete genome sequence of the nitrogen-fixing bacterium Azorhizobium caulinodans ORS571.</title>
        <authorList>
            <person name="Lee K.B."/>
            <person name="Backer P.D."/>
            <person name="Aono T."/>
            <person name="Liu C.T."/>
            <person name="Suzuki S."/>
            <person name="Suzuki T."/>
            <person name="Kaneko T."/>
            <person name="Yamada M."/>
            <person name="Tabata S."/>
            <person name="Kupfer D.M."/>
            <person name="Najar F.Z."/>
            <person name="Wiley G.B."/>
            <person name="Roe B."/>
            <person name="Binnewies T."/>
            <person name="Ussery D."/>
            <person name="Vereecke D."/>
            <person name="Gevers D."/>
            <person name="Holsters M."/>
            <person name="Oyaizu H."/>
        </authorList>
    </citation>
    <scope>NUCLEOTIDE SEQUENCE [LARGE SCALE GENOMIC DNA]</scope>
    <source>
        <strain evidence="8">ATCC 43989 / DSM 5975 / JCM 20966 / LMG 6465 / NBRC 14845 / NCIMB 13405 / ORS 571</strain>
    </source>
</reference>
<reference evidence="7 8" key="1">
    <citation type="journal article" date="2007" name="Appl. Environ. Microbiol.">
        <title>Rhizobial factors required for stem nodule maturation and maintenance in Sesbania rostrata-Azorhizobium caulinodans ORS571 symbiosis.</title>
        <authorList>
            <person name="Suzuki S."/>
            <person name="Aono T."/>
            <person name="Lee KB."/>
            <person name="Suzuki T."/>
            <person name="Liu CT."/>
            <person name="Miwa H."/>
            <person name="Wakao S."/>
            <person name="Iki T."/>
            <person name="Oyaizu H."/>
        </authorList>
    </citation>
    <scope>NUCLEOTIDE SEQUENCE [LARGE SCALE GENOMIC DNA]</scope>
    <source>
        <strain evidence="8">ATCC 43989 / DSM 5975 / JCM 20966 / LMG 6465 / NBRC 14845 / NCIMB 13405 / ORS 571</strain>
    </source>
</reference>
<keyword evidence="8" id="KW-1185">Reference proteome</keyword>
<dbReference type="KEGG" id="azc:AZC_1534"/>
<comment type="catalytic activity">
    <reaction evidence="6">
        <text>Release of an N-terminal pyroglutamyl group from a polypeptide, the second amino acid generally not being Pro.</text>
        <dbReference type="EC" id="3.4.19.3"/>
    </reaction>
</comment>
<reference evidence="7 8" key="6">
    <citation type="journal article" date="2011" name="Appl. Environ. Microbiol.">
        <title>Involvement of the azorhizobial chromosome partition gene (parA) in the onset of bacteroid differentiation during Sesbania rostrata stem nodule development.</title>
        <authorList>
            <person name="Liu CT."/>
            <person name="Lee KB."/>
            <person name="Wang YS."/>
            <person name="Peng MH."/>
            <person name="Lee KT."/>
            <person name="Suzuki S."/>
            <person name="Suzuki T."/>
            <person name="Oyaizu H."/>
        </authorList>
    </citation>
    <scope>NUCLEOTIDE SEQUENCE [LARGE SCALE GENOMIC DNA]</scope>
    <source>
        <strain evidence="8">ATCC 43989 / DSM 5975 / JCM 20966 / LMG 6465 / NBRC 14845 / NCIMB 13405 / ORS 571</strain>
    </source>
</reference>
<dbReference type="eggNOG" id="COG2039">
    <property type="taxonomic scope" value="Bacteria"/>
</dbReference>
<protein>
    <recommendedName>
        <fullName evidence="6">Pyroglutamyl-peptidase I</fullName>
        <ecNumber evidence="6">3.4.19.3</ecNumber>
    </recommendedName>
</protein>
<evidence type="ECO:0000313" key="8">
    <source>
        <dbReference type="Proteomes" id="UP000000270"/>
    </source>
</evidence>
<dbReference type="PRINTS" id="PR00706">
    <property type="entry name" value="PYROGLUPTASE"/>
</dbReference>
<proteinExistence type="inferred from homology"/>
<keyword evidence="2" id="KW-0963">Cytoplasm</keyword>
<comment type="similarity">
    <text evidence="1">Belongs to the peptidase C15 family.</text>
</comment>
<evidence type="ECO:0000256" key="1">
    <source>
        <dbReference type="ARBA" id="ARBA00006641"/>
    </source>
</evidence>
<keyword evidence="4" id="KW-0378">Hydrolase</keyword>
<evidence type="ECO:0000256" key="2">
    <source>
        <dbReference type="ARBA" id="ARBA00022490"/>
    </source>
</evidence>
<evidence type="ECO:0000256" key="6">
    <source>
        <dbReference type="PROSITE-ProRule" id="PRU10077"/>
    </source>
</evidence>
<dbReference type="RefSeq" id="WP_012170062.1">
    <property type="nucleotide sequence ID" value="NC_009937.1"/>
</dbReference>
<evidence type="ECO:0000256" key="4">
    <source>
        <dbReference type="ARBA" id="ARBA00022801"/>
    </source>
</evidence>
<dbReference type="GO" id="GO:0016920">
    <property type="term" value="F:pyroglutamyl-peptidase activity"/>
    <property type="evidence" value="ECO:0007669"/>
    <property type="project" value="UniProtKB-EC"/>
</dbReference>
<dbReference type="Proteomes" id="UP000000270">
    <property type="component" value="Chromosome"/>
</dbReference>
<accession>A8HXS5</accession>
<dbReference type="Gene3D" id="3.40.630.20">
    <property type="entry name" value="Peptidase C15, pyroglutamyl peptidase I-like"/>
    <property type="match status" value="1"/>
</dbReference>
<dbReference type="GO" id="GO:0005829">
    <property type="term" value="C:cytosol"/>
    <property type="evidence" value="ECO:0007669"/>
    <property type="project" value="InterPro"/>
</dbReference>
<reference evidence="7 8" key="5">
    <citation type="journal article" date="2010" name="Appl. Environ. Microbiol.">
        <title>phrR-like gene praR of Azorhizobium caulinodans ORS571 is essential for symbiosis with Sesbania rostrata and is involved in expression of reb genes.</title>
        <authorList>
            <person name="Akiba N."/>
            <person name="Aono T."/>
            <person name="Toyazaki H."/>
            <person name="Sato S."/>
            <person name="Oyaizu H."/>
        </authorList>
    </citation>
    <scope>NUCLEOTIDE SEQUENCE [LARGE SCALE GENOMIC DNA]</scope>
    <source>
        <strain evidence="8">ATCC 43989 / DSM 5975 / JCM 20966 / LMG 6465 / NBRC 14845 / NCIMB 13405 / ORS 571</strain>
    </source>
</reference>
<dbReference type="InterPro" id="IPR036440">
    <property type="entry name" value="Peptidase_C15-like_sf"/>
</dbReference>
<organism evidence="7 8">
    <name type="scientific">Azorhizobium caulinodans (strain ATCC 43989 / DSM 5975 / JCM 20966 / LMG 6465 / NBRC 14845 / NCIMB 13405 / ORS 571)</name>
    <dbReference type="NCBI Taxonomy" id="438753"/>
    <lineage>
        <taxon>Bacteria</taxon>
        <taxon>Pseudomonadati</taxon>
        <taxon>Pseudomonadota</taxon>
        <taxon>Alphaproteobacteria</taxon>
        <taxon>Hyphomicrobiales</taxon>
        <taxon>Xanthobacteraceae</taxon>
        <taxon>Azorhizobium</taxon>
    </lineage>
</organism>
<sequence length="207" mass="22289">MALPLRVLICGFGPFPGVPSNPSGRLAGKLARLRRPALAGLDVRLKLLPTTWEMLPQVADWISDEAPDVVLMLGVAARRKRLCVETRAVNATKDAPDALRRHPVARRLRSDAPGVLPAPVRPRHLQAALGRRVPSALSRDAGRYLCNALSFETFAALRAHQRDTPAVFIHLPGVPKGRRAAYDTAHLAALGDLLVALVGAARKTALP</sequence>
<dbReference type="PROSITE" id="PS01334">
    <property type="entry name" value="PYRASE_CYS"/>
    <property type="match status" value="1"/>
</dbReference>